<dbReference type="EMBL" id="VLKW01000003">
    <property type="protein sequence ID" value="TWI48459.1"/>
    <property type="molecule type" value="Genomic_DNA"/>
</dbReference>
<dbReference type="EMBL" id="CP046904">
    <property type="protein sequence ID" value="QGZ39563.1"/>
    <property type="molecule type" value="Genomic_DNA"/>
</dbReference>
<organism evidence="6 7">
    <name type="scientific">Pseudoduganella flava</name>
    <dbReference type="NCBI Taxonomy" id="871742"/>
    <lineage>
        <taxon>Bacteria</taxon>
        <taxon>Pseudomonadati</taxon>
        <taxon>Pseudomonadota</taxon>
        <taxon>Betaproteobacteria</taxon>
        <taxon>Burkholderiales</taxon>
        <taxon>Oxalobacteraceae</taxon>
        <taxon>Telluria group</taxon>
        <taxon>Pseudoduganella</taxon>
    </lineage>
</organism>
<evidence type="ECO:0000313" key="7">
    <source>
        <dbReference type="Proteomes" id="UP000315112"/>
    </source>
</evidence>
<feature type="chain" id="PRO_5044617970" evidence="3">
    <location>
        <begin position="21"/>
        <end position="164"/>
    </location>
</feature>
<evidence type="ECO:0000313" key="6">
    <source>
        <dbReference type="EMBL" id="TWI48459.1"/>
    </source>
</evidence>
<dbReference type="OrthoDB" id="5360144at2"/>
<accession>A0A562PVL3</accession>
<reference evidence="6 7" key="1">
    <citation type="journal article" date="2015" name="Stand. Genomic Sci.">
        <title>Genomic Encyclopedia of Bacterial and Archaeal Type Strains, Phase III: the genomes of soil and plant-associated and newly described type strains.</title>
        <authorList>
            <person name="Whitman W.B."/>
            <person name="Woyke T."/>
            <person name="Klenk H.P."/>
            <person name="Zhou Y."/>
            <person name="Lilburn T.G."/>
            <person name="Beck B.J."/>
            <person name="De Vos P."/>
            <person name="Vandamme P."/>
            <person name="Eisen J.A."/>
            <person name="Garrity G."/>
            <person name="Hugenholtz P."/>
            <person name="Kyrpides N.C."/>
        </authorList>
    </citation>
    <scope>NUCLEOTIDE SEQUENCE [LARGE SCALE GENOMIC DNA]</scope>
    <source>
        <strain evidence="6 7">CGMCC 1.10685</strain>
    </source>
</reference>
<dbReference type="InterPro" id="IPR011250">
    <property type="entry name" value="OMP/PagP_B-barrel"/>
</dbReference>
<dbReference type="RefSeq" id="WP_145874254.1">
    <property type="nucleotide sequence ID" value="NZ_CP046904.1"/>
</dbReference>
<dbReference type="Pfam" id="PF13505">
    <property type="entry name" value="OMP_b-brl"/>
    <property type="match status" value="1"/>
</dbReference>
<name>A0A562PVL3_9BURK</name>
<sequence>MFKKLAAAAALALMASSSFAAAPTGFYIGGDVGGTKIDDFDSTKKAIGAFAGYGINQNVAVELGYRQHGDFEYYGTEVKAKQTHLSVIGSFPLNNQLDVYGRLGASYLKVEADYRGYKSDDSDTKVLYGIGLNMSFTPNIFGRVEVQKMSSDSTTLNVGVGYKF</sequence>
<evidence type="ECO:0000313" key="5">
    <source>
        <dbReference type="EMBL" id="QGZ39563.1"/>
    </source>
</evidence>
<dbReference type="Proteomes" id="UP000437862">
    <property type="component" value="Chromosome"/>
</dbReference>
<dbReference type="Proteomes" id="UP000315112">
    <property type="component" value="Unassembled WGS sequence"/>
</dbReference>
<dbReference type="InterPro" id="IPR027385">
    <property type="entry name" value="Beta-barrel_OMP"/>
</dbReference>
<evidence type="ECO:0000313" key="8">
    <source>
        <dbReference type="Proteomes" id="UP000437862"/>
    </source>
</evidence>
<reference evidence="5 8" key="3">
    <citation type="submission" date="2019-12" db="EMBL/GenBank/DDBJ databases">
        <title>Draft Genome Sequences of Six Type Strains of the Genus Massilia.</title>
        <authorList>
            <person name="Miess H."/>
            <person name="Frediansyah A."/>
            <person name="Goeker M."/>
            <person name="Gross H."/>
        </authorList>
    </citation>
    <scope>NUCLEOTIDE SEQUENCE [LARGE SCALE GENOMIC DNA]</scope>
    <source>
        <strain evidence="5 8">DSM 26639</strain>
    </source>
</reference>
<dbReference type="Gene3D" id="2.40.160.20">
    <property type="match status" value="1"/>
</dbReference>
<reference evidence="6" key="2">
    <citation type="submission" date="2019-07" db="EMBL/GenBank/DDBJ databases">
        <authorList>
            <person name="Whitman W."/>
            <person name="Huntemann M."/>
            <person name="Clum A."/>
            <person name="Pillay M."/>
            <person name="Palaniappan K."/>
            <person name="Varghese N."/>
            <person name="Mikhailova N."/>
            <person name="Stamatis D."/>
            <person name="Reddy T."/>
            <person name="Daum C."/>
            <person name="Shapiro N."/>
            <person name="Ivanova N."/>
            <person name="Kyrpides N."/>
            <person name="Woyke T."/>
        </authorList>
    </citation>
    <scope>NUCLEOTIDE SEQUENCE</scope>
    <source>
        <strain evidence="6">CGMCC 1.10685</strain>
    </source>
</reference>
<gene>
    <name evidence="5" type="ORF">GO485_11235</name>
    <name evidence="6" type="ORF">IP92_01848</name>
</gene>
<dbReference type="GO" id="GO:0009279">
    <property type="term" value="C:cell outer membrane"/>
    <property type="evidence" value="ECO:0007669"/>
    <property type="project" value="UniProtKB-SubCell"/>
</dbReference>
<feature type="signal peptide" evidence="3">
    <location>
        <begin position="1"/>
        <end position="20"/>
    </location>
</feature>
<feature type="domain" description="Outer membrane protein beta-barrel" evidence="4">
    <location>
        <begin position="6"/>
        <end position="164"/>
    </location>
</feature>
<protein>
    <submittedName>
        <fullName evidence="5">Outer membrane beta-barrel protein</fullName>
    </submittedName>
    <submittedName>
        <fullName evidence="6">Putative outer membrane protein</fullName>
    </submittedName>
</protein>
<keyword evidence="2 3" id="KW-0732">Signal</keyword>
<evidence type="ECO:0000256" key="1">
    <source>
        <dbReference type="ARBA" id="ARBA00004442"/>
    </source>
</evidence>
<dbReference type="SUPFAM" id="SSF56925">
    <property type="entry name" value="OMPA-like"/>
    <property type="match status" value="1"/>
</dbReference>
<evidence type="ECO:0000259" key="4">
    <source>
        <dbReference type="Pfam" id="PF13505"/>
    </source>
</evidence>
<comment type="subcellular location">
    <subcellularLocation>
        <location evidence="1">Cell outer membrane</location>
    </subcellularLocation>
</comment>
<proteinExistence type="predicted"/>
<dbReference type="AlphaFoldDB" id="A0A562PVL3"/>
<keyword evidence="8" id="KW-1185">Reference proteome</keyword>
<evidence type="ECO:0000256" key="3">
    <source>
        <dbReference type="SAM" id="SignalP"/>
    </source>
</evidence>
<evidence type="ECO:0000256" key="2">
    <source>
        <dbReference type="ARBA" id="ARBA00022729"/>
    </source>
</evidence>